<dbReference type="InterPro" id="IPR045964">
    <property type="entry name" value="DUF6384"/>
</dbReference>
<keyword evidence="1" id="KW-0812">Transmembrane</keyword>
<dbReference type="AlphaFoldDB" id="A0A4R4DKN8"/>
<organism evidence="2 3">
    <name type="scientific">Roseicella aquatilis</name>
    <dbReference type="NCBI Taxonomy" id="2527868"/>
    <lineage>
        <taxon>Bacteria</taxon>
        <taxon>Pseudomonadati</taxon>
        <taxon>Pseudomonadota</taxon>
        <taxon>Alphaproteobacteria</taxon>
        <taxon>Acetobacterales</taxon>
        <taxon>Roseomonadaceae</taxon>
        <taxon>Roseicella</taxon>
    </lineage>
</organism>
<feature type="transmembrane region" description="Helical" evidence="1">
    <location>
        <begin position="109"/>
        <end position="127"/>
    </location>
</feature>
<dbReference type="OrthoDB" id="6115808at2"/>
<keyword evidence="1" id="KW-0472">Membrane</keyword>
<proteinExistence type="predicted"/>
<comment type="caution">
    <text evidence="2">The sequence shown here is derived from an EMBL/GenBank/DDBJ whole genome shotgun (WGS) entry which is preliminary data.</text>
</comment>
<dbReference type="Pfam" id="PF19911">
    <property type="entry name" value="DUF6384"/>
    <property type="match status" value="1"/>
</dbReference>
<evidence type="ECO:0000256" key="1">
    <source>
        <dbReference type="SAM" id="Phobius"/>
    </source>
</evidence>
<gene>
    <name evidence="2" type="ORF">EXY23_11945</name>
</gene>
<reference evidence="2 3" key="1">
    <citation type="submission" date="2019-03" db="EMBL/GenBank/DDBJ databases">
        <title>Paracraurococcus aquatilis NE82 genome sequence.</title>
        <authorList>
            <person name="Zhao Y."/>
            <person name="Du Z."/>
        </authorList>
    </citation>
    <scope>NUCLEOTIDE SEQUENCE [LARGE SCALE GENOMIC DNA]</scope>
    <source>
        <strain evidence="2 3">NE82</strain>
    </source>
</reference>
<dbReference type="RefSeq" id="WP_132289033.1">
    <property type="nucleotide sequence ID" value="NZ_SKBM01000010.1"/>
</dbReference>
<evidence type="ECO:0000313" key="2">
    <source>
        <dbReference type="EMBL" id="TCZ61254.1"/>
    </source>
</evidence>
<protein>
    <submittedName>
        <fullName evidence="2">Uncharacterized protein</fullName>
    </submittedName>
</protein>
<sequence>MSETITTPAARPAPAPALDETMLAMDVVDTLRHADRLVERELEGDARRAALRGRLREIYASQGIEVPDAILDQGVAALEENRFVHRPTPPSLARSLATLWATRARWGKAAGALLLLAVVGSGGWWFGVHLPAERARVAEAEELREGLPRALQAEHDRVLAATTLPGPRDRAARLLAEGRAAASAGALADGRARLAALRELQQNLVQDYQVRIVSRPGEQSGIWRVPAANPRARNFYFIVEAVDRNGRPVEVPVTSEEDGTTARVSRWGLHVPPEEFERVRREKMQTGLISDPVVGQKRPGELEPRWSVPVTGGAILKW</sequence>
<name>A0A4R4DKN8_9PROT</name>
<keyword evidence="3" id="KW-1185">Reference proteome</keyword>
<keyword evidence="1" id="KW-1133">Transmembrane helix</keyword>
<dbReference type="Proteomes" id="UP000295023">
    <property type="component" value="Unassembled WGS sequence"/>
</dbReference>
<evidence type="ECO:0000313" key="3">
    <source>
        <dbReference type="Proteomes" id="UP000295023"/>
    </source>
</evidence>
<dbReference type="EMBL" id="SKBM01000010">
    <property type="protein sequence ID" value="TCZ61254.1"/>
    <property type="molecule type" value="Genomic_DNA"/>
</dbReference>
<accession>A0A4R4DKN8</accession>